<organism evidence="4 5">
    <name type="scientific">Pyrenophora seminiperda CCB06</name>
    <dbReference type="NCBI Taxonomy" id="1302712"/>
    <lineage>
        <taxon>Eukaryota</taxon>
        <taxon>Fungi</taxon>
        <taxon>Dikarya</taxon>
        <taxon>Ascomycota</taxon>
        <taxon>Pezizomycotina</taxon>
        <taxon>Dothideomycetes</taxon>
        <taxon>Pleosporomycetidae</taxon>
        <taxon>Pleosporales</taxon>
        <taxon>Pleosporineae</taxon>
        <taxon>Pleosporaceae</taxon>
        <taxon>Pyrenophora</taxon>
    </lineage>
</organism>
<dbReference type="GO" id="GO:0008270">
    <property type="term" value="F:zinc ion binding"/>
    <property type="evidence" value="ECO:0007669"/>
    <property type="project" value="UniProtKB-KW"/>
</dbReference>
<dbReference type="SUPFAM" id="SSF57850">
    <property type="entry name" value="RING/U-box"/>
    <property type="match status" value="1"/>
</dbReference>
<gene>
    <name evidence="4" type="ORF">GMOD_00003737</name>
</gene>
<dbReference type="Proteomes" id="UP000265663">
    <property type="component" value="Unassembled WGS sequence"/>
</dbReference>
<dbReference type="SMART" id="SM00184">
    <property type="entry name" value="RING"/>
    <property type="match status" value="1"/>
</dbReference>
<evidence type="ECO:0000259" key="3">
    <source>
        <dbReference type="PROSITE" id="PS50089"/>
    </source>
</evidence>
<dbReference type="InterPro" id="IPR013083">
    <property type="entry name" value="Znf_RING/FYVE/PHD"/>
</dbReference>
<feature type="domain" description="RING-type" evidence="3">
    <location>
        <begin position="272"/>
        <end position="319"/>
    </location>
</feature>
<accession>A0A3M7MK99</accession>
<dbReference type="AlphaFoldDB" id="A0A3M7MK99"/>
<reference evidence="4 5" key="1">
    <citation type="journal article" date="2014" name="PLoS ONE">
        <title>De novo Genome Assembly of the Fungal Plant Pathogen Pyrenophora semeniperda.</title>
        <authorList>
            <person name="Soliai M.M."/>
            <person name="Meyer S.E."/>
            <person name="Udall J.A."/>
            <person name="Elzinga D.E."/>
            <person name="Hermansen R.A."/>
            <person name="Bodily P.M."/>
            <person name="Hart A.A."/>
            <person name="Coleman C.E."/>
        </authorList>
    </citation>
    <scope>NUCLEOTIDE SEQUENCE [LARGE SCALE GENOMIC DNA]</scope>
    <source>
        <strain evidence="4 5">CCB06</strain>
        <tissue evidence="4">Mycelium</tissue>
    </source>
</reference>
<dbReference type="PROSITE" id="PS50089">
    <property type="entry name" value="ZF_RING_2"/>
    <property type="match status" value="1"/>
</dbReference>
<dbReference type="OrthoDB" id="8062037at2759"/>
<evidence type="ECO:0000256" key="2">
    <source>
        <dbReference type="SAM" id="MobiDB-lite"/>
    </source>
</evidence>
<name>A0A3M7MK99_9PLEO</name>
<proteinExistence type="predicted"/>
<keyword evidence="5" id="KW-1185">Reference proteome</keyword>
<sequence>MSSEAHRIPSVRVQTPDSDSDLDLGLTIRPQRNSHLPRRVYTSHRSPSYTRIIRLEGQIISLISILRFHLRYAPYPADQTLTTLKAGPLLMFFDAVEELVVYIEQGMDCSQANSADDLVKLAQKRYFRRVRRQCGAEEAEKEGHWAKVLWFAELQKRLEDERLNVGEALKNGWEWFIDSEGFPAKYGGMGKWASVWCELESKKKEEFSEVFDIGGGVLRSMVTEIEGMSLHDPETLLHEKSACAQVFVSQKRALDVLMPLMLNPSKQILGDCSLCDVALLKKDVGTTKNSRPVQILCGHVFHFSCIRQYFAAPHTWKCPDSDCDKNLPAALPNEKTPSQVLESCDKVLTWLDAPAQITLPAEPHSYLAKLMLIFEQPQKICENFYNWFTVPMDSYSELVRLSDLALYLARDRLEAAIRGDIVKFHEVVTRQLQVGARIEWLEFLEKCHPSSPAVW</sequence>
<dbReference type="EMBL" id="KE747844">
    <property type="protein sequence ID" value="RMZ74668.1"/>
    <property type="molecule type" value="Genomic_DNA"/>
</dbReference>
<keyword evidence="1" id="KW-0479">Metal-binding</keyword>
<protein>
    <recommendedName>
        <fullName evidence="3">RING-type domain-containing protein</fullName>
    </recommendedName>
</protein>
<dbReference type="Gene3D" id="3.30.40.10">
    <property type="entry name" value="Zinc/RING finger domain, C3HC4 (zinc finger)"/>
    <property type="match status" value="1"/>
</dbReference>
<keyword evidence="1" id="KW-0863">Zinc-finger</keyword>
<evidence type="ECO:0000313" key="5">
    <source>
        <dbReference type="Proteomes" id="UP000265663"/>
    </source>
</evidence>
<evidence type="ECO:0000313" key="4">
    <source>
        <dbReference type="EMBL" id="RMZ74668.1"/>
    </source>
</evidence>
<evidence type="ECO:0000256" key="1">
    <source>
        <dbReference type="PROSITE-ProRule" id="PRU00175"/>
    </source>
</evidence>
<feature type="region of interest" description="Disordered" evidence="2">
    <location>
        <begin position="1"/>
        <end position="22"/>
    </location>
</feature>
<dbReference type="InterPro" id="IPR001841">
    <property type="entry name" value="Znf_RING"/>
</dbReference>
<keyword evidence="1" id="KW-0862">Zinc</keyword>